<dbReference type="InterPro" id="IPR036866">
    <property type="entry name" value="RibonucZ/Hydroxyglut_hydro"/>
</dbReference>
<keyword evidence="3" id="KW-1185">Reference proteome</keyword>
<proteinExistence type="predicted"/>
<dbReference type="SUPFAM" id="SSF56281">
    <property type="entry name" value="Metallo-hydrolase/oxidoreductase"/>
    <property type="match status" value="1"/>
</dbReference>
<dbReference type="Pfam" id="PF12706">
    <property type="entry name" value="Lactamase_B_2"/>
    <property type="match status" value="1"/>
</dbReference>
<dbReference type="InterPro" id="IPR001279">
    <property type="entry name" value="Metallo-B-lactamas"/>
</dbReference>
<sequence>MSVDIESDVESLDHPVDNAPVRSMSHRGLTVEGYSRAAVQTYWRVPELKLGFDLGVQPWSFMTTPNWFVSHAHLDHIAALPVLVARRRMMKMEPPTIYLPTEAVEGVNQLLRAFQRLDRGRMPVKLVGVEPGDEIALSRELVVKAFATRHTIPSLGFLVWERRKKLKPEYHDLSGEQIRDLRLSGVEVSSEIRIPKVAYMGDTAPAGLDANPDVYRAQILILEMTFVAPNERAAIIHKFGHTHLDDLIARADRFENEVIVASHFSTRLHPDHIQRIVDRRLPESLRSRLKVWL</sequence>
<feature type="domain" description="Metallo-beta-lactamase" evidence="1">
    <location>
        <begin position="68"/>
        <end position="264"/>
    </location>
</feature>
<evidence type="ECO:0000313" key="3">
    <source>
        <dbReference type="Proteomes" id="UP001216907"/>
    </source>
</evidence>
<dbReference type="Proteomes" id="UP001216907">
    <property type="component" value="Unassembled WGS sequence"/>
</dbReference>
<evidence type="ECO:0000259" key="1">
    <source>
        <dbReference type="Pfam" id="PF12706"/>
    </source>
</evidence>
<dbReference type="PANTHER" id="PTHR46504">
    <property type="entry name" value="TRNASE Z TRZ1"/>
    <property type="match status" value="1"/>
</dbReference>
<evidence type="ECO:0000313" key="2">
    <source>
        <dbReference type="EMBL" id="MDG3005824.1"/>
    </source>
</evidence>
<gene>
    <name evidence="2" type="ORF">PZE19_18710</name>
</gene>
<accession>A0ABT6FEB1</accession>
<protein>
    <submittedName>
        <fullName evidence="2">MBL fold metallo-hydrolase</fullName>
    </submittedName>
</protein>
<dbReference type="EMBL" id="JARRAG010000002">
    <property type="protein sequence ID" value="MDG3005824.1"/>
    <property type="molecule type" value="Genomic_DNA"/>
</dbReference>
<organism evidence="2 3">
    <name type="scientific">Paludisphaera mucosa</name>
    <dbReference type="NCBI Taxonomy" id="3030827"/>
    <lineage>
        <taxon>Bacteria</taxon>
        <taxon>Pseudomonadati</taxon>
        <taxon>Planctomycetota</taxon>
        <taxon>Planctomycetia</taxon>
        <taxon>Isosphaerales</taxon>
        <taxon>Isosphaeraceae</taxon>
        <taxon>Paludisphaera</taxon>
    </lineage>
</organism>
<dbReference type="Gene3D" id="3.60.15.10">
    <property type="entry name" value="Ribonuclease Z/Hydroxyacylglutathione hydrolase-like"/>
    <property type="match status" value="1"/>
</dbReference>
<name>A0ABT6FEB1_9BACT</name>
<reference evidence="2 3" key="1">
    <citation type="submission" date="2023-03" db="EMBL/GenBank/DDBJ databases">
        <title>Paludisphaera mucosa sp. nov. a novel planctomycete from northern fen.</title>
        <authorList>
            <person name="Ivanova A."/>
        </authorList>
    </citation>
    <scope>NUCLEOTIDE SEQUENCE [LARGE SCALE GENOMIC DNA]</scope>
    <source>
        <strain evidence="2 3">Pla2</strain>
    </source>
</reference>
<comment type="caution">
    <text evidence="2">The sequence shown here is derived from an EMBL/GenBank/DDBJ whole genome shotgun (WGS) entry which is preliminary data.</text>
</comment>
<dbReference type="PANTHER" id="PTHR46504:SF2">
    <property type="entry name" value="TRNASE Z TRZ1"/>
    <property type="match status" value="1"/>
</dbReference>